<dbReference type="AlphaFoldDB" id="A0A1F5UWC7"/>
<dbReference type="EMBL" id="MFGX01000056">
    <property type="protein sequence ID" value="OGF55469.1"/>
    <property type="molecule type" value="Genomic_DNA"/>
</dbReference>
<comment type="caution">
    <text evidence="4">The sequence shown here is derived from an EMBL/GenBank/DDBJ whole genome shotgun (WGS) entry which is preliminary data.</text>
</comment>
<dbReference type="STRING" id="1817864.A2Z21_06625"/>
<dbReference type="Pfam" id="PF00389">
    <property type="entry name" value="2-Hacid_dh"/>
    <property type="match status" value="1"/>
</dbReference>
<evidence type="ECO:0000313" key="5">
    <source>
        <dbReference type="Proteomes" id="UP000179157"/>
    </source>
</evidence>
<keyword evidence="1" id="KW-0560">Oxidoreductase</keyword>
<dbReference type="PANTHER" id="PTHR42938:SF9">
    <property type="entry name" value="FORMATE DEHYDROGENASE 1"/>
    <property type="match status" value="1"/>
</dbReference>
<sequence>MGVHKVLISDSLHPDAIAWLKSQPGVEVNVAPKISREELLEIIGGFDALIVRGRTQVGAEEIQRGQRLRVIGRAGTGLDNINVKAAQEENVLVLNAPGANANAVAELTIGLMLSLARHLPEAFASREKLQGYGWELEGKRLGIVGLGRIGSRVAHLASAFGMQLIAHEPDPNAGPTDLLIQRVDLMALLRESEVITLHVPLIDQTRHLLGVNALHQVHKGVMIVNTARAEIVDEASLLAALDEENVSGYAADVVKDERLTRHSRVVLTPHIGAQTEEAQRRAGLEIVQRVAAALRAMPG</sequence>
<evidence type="ECO:0000259" key="2">
    <source>
        <dbReference type="Pfam" id="PF00389"/>
    </source>
</evidence>
<feature type="domain" description="D-isomer specific 2-hydroxyacid dehydrogenase NAD-binding" evidence="3">
    <location>
        <begin position="109"/>
        <end position="272"/>
    </location>
</feature>
<dbReference type="CDD" id="cd12173">
    <property type="entry name" value="PGDH_4"/>
    <property type="match status" value="1"/>
</dbReference>
<organism evidence="4 5">
    <name type="scientific">Fraserbacteria sp. (strain RBG_16_55_9)</name>
    <dbReference type="NCBI Taxonomy" id="1817864"/>
    <lineage>
        <taxon>Bacteria</taxon>
        <taxon>Candidatus Fraseribacteriota</taxon>
    </lineage>
</organism>
<evidence type="ECO:0000259" key="3">
    <source>
        <dbReference type="Pfam" id="PF02826"/>
    </source>
</evidence>
<dbReference type="InterPro" id="IPR006139">
    <property type="entry name" value="D-isomer_2_OHA_DH_cat_dom"/>
</dbReference>
<evidence type="ECO:0000313" key="4">
    <source>
        <dbReference type="EMBL" id="OGF55469.1"/>
    </source>
</evidence>
<gene>
    <name evidence="4" type="ORF">A2Z21_06625</name>
</gene>
<name>A0A1F5UWC7_FRAXR</name>
<accession>A0A1F5UWC7</accession>
<protein>
    <recommendedName>
        <fullName evidence="6">Phosphoglycerate dehydrogenase</fullName>
    </recommendedName>
</protein>
<dbReference type="Gene3D" id="3.40.50.720">
    <property type="entry name" value="NAD(P)-binding Rossmann-like Domain"/>
    <property type="match status" value="2"/>
</dbReference>
<dbReference type="InterPro" id="IPR036291">
    <property type="entry name" value="NAD(P)-bd_dom_sf"/>
</dbReference>
<dbReference type="Pfam" id="PF02826">
    <property type="entry name" value="2-Hacid_dh_C"/>
    <property type="match status" value="1"/>
</dbReference>
<dbReference type="SUPFAM" id="SSF52283">
    <property type="entry name" value="Formate/glycerate dehydrogenase catalytic domain-like"/>
    <property type="match status" value="1"/>
</dbReference>
<feature type="domain" description="D-isomer specific 2-hydroxyacid dehydrogenase catalytic" evidence="2">
    <location>
        <begin position="6"/>
        <end position="295"/>
    </location>
</feature>
<dbReference type="InterPro" id="IPR006140">
    <property type="entry name" value="D-isomer_DH_NAD-bd"/>
</dbReference>
<proteinExistence type="inferred from homology"/>
<reference evidence="4 5" key="1">
    <citation type="journal article" date="2016" name="Nat. Commun.">
        <title>Thousands of microbial genomes shed light on interconnected biogeochemical processes in an aquifer system.</title>
        <authorList>
            <person name="Anantharaman K."/>
            <person name="Brown C.T."/>
            <person name="Hug L.A."/>
            <person name="Sharon I."/>
            <person name="Castelle C.J."/>
            <person name="Probst A.J."/>
            <person name="Thomas B.C."/>
            <person name="Singh A."/>
            <person name="Wilkins M.J."/>
            <person name="Karaoz U."/>
            <person name="Brodie E.L."/>
            <person name="Williams K.H."/>
            <person name="Hubbard S.S."/>
            <person name="Banfield J.F."/>
        </authorList>
    </citation>
    <scope>NUCLEOTIDE SEQUENCE [LARGE SCALE GENOMIC DNA]</scope>
    <source>
        <strain evidence="5">RBG_16_55_9</strain>
    </source>
</reference>
<evidence type="ECO:0008006" key="6">
    <source>
        <dbReference type="Google" id="ProtNLM"/>
    </source>
</evidence>
<dbReference type="GO" id="GO:0016616">
    <property type="term" value="F:oxidoreductase activity, acting on the CH-OH group of donors, NAD or NADP as acceptor"/>
    <property type="evidence" value="ECO:0007669"/>
    <property type="project" value="InterPro"/>
</dbReference>
<comment type="similarity">
    <text evidence="1">Belongs to the D-isomer specific 2-hydroxyacid dehydrogenase family.</text>
</comment>
<dbReference type="PANTHER" id="PTHR42938">
    <property type="entry name" value="FORMATE DEHYDROGENASE 1"/>
    <property type="match status" value="1"/>
</dbReference>
<dbReference type="SUPFAM" id="SSF51735">
    <property type="entry name" value="NAD(P)-binding Rossmann-fold domains"/>
    <property type="match status" value="1"/>
</dbReference>
<dbReference type="GO" id="GO:0051287">
    <property type="term" value="F:NAD binding"/>
    <property type="evidence" value="ECO:0007669"/>
    <property type="project" value="InterPro"/>
</dbReference>
<dbReference type="Proteomes" id="UP000179157">
    <property type="component" value="Unassembled WGS sequence"/>
</dbReference>
<evidence type="ECO:0000256" key="1">
    <source>
        <dbReference type="RuleBase" id="RU003719"/>
    </source>
</evidence>